<dbReference type="CDD" id="cd06550">
    <property type="entry name" value="TM_ABC_iron-siderophores_like"/>
    <property type="match status" value="1"/>
</dbReference>
<feature type="transmembrane region" description="Helical" evidence="8">
    <location>
        <begin position="273"/>
        <end position="295"/>
    </location>
</feature>
<keyword evidence="6 8" id="KW-1133">Transmembrane helix</keyword>
<dbReference type="InterPro" id="IPR000522">
    <property type="entry name" value="ABC_transptr_permease_BtuC"/>
</dbReference>
<feature type="transmembrane region" description="Helical" evidence="8">
    <location>
        <begin position="56"/>
        <end position="78"/>
    </location>
</feature>
<dbReference type="EMBL" id="FNBG01000009">
    <property type="protein sequence ID" value="SDF34328.1"/>
    <property type="molecule type" value="Genomic_DNA"/>
</dbReference>
<evidence type="ECO:0000313" key="10">
    <source>
        <dbReference type="Proteomes" id="UP000198972"/>
    </source>
</evidence>
<dbReference type="STRING" id="670482.SAMN04488542_10976"/>
<evidence type="ECO:0000256" key="2">
    <source>
        <dbReference type="ARBA" id="ARBA00007935"/>
    </source>
</evidence>
<dbReference type="PANTHER" id="PTHR30472">
    <property type="entry name" value="FERRIC ENTEROBACTIN TRANSPORT SYSTEM PERMEASE PROTEIN"/>
    <property type="match status" value="1"/>
</dbReference>
<dbReference type="RefSeq" id="WP_091229103.1">
    <property type="nucleotide sequence ID" value="NZ_FNBG01000009.1"/>
</dbReference>
<feature type="transmembrane region" description="Helical" evidence="8">
    <location>
        <begin position="147"/>
        <end position="170"/>
    </location>
</feature>
<name>A0A1G7KAG6_9BACL</name>
<dbReference type="Proteomes" id="UP000198972">
    <property type="component" value="Unassembled WGS sequence"/>
</dbReference>
<dbReference type="GO" id="GO:0005886">
    <property type="term" value="C:plasma membrane"/>
    <property type="evidence" value="ECO:0007669"/>
    <property type="project" value="UniProtKB-SubCell"/>
</dbReference>
<keyword evidence="10" id="KW-1185">Reference proteome</keyword>
<proteinExistence type="inferred from homology"/>
<dbReference type="SUPFAM" id="SSF81345">
    <property type="entry name" value="ABC transporter involved in vitamin B12 uptake, BtuC"/>
    <property type="match status" value="1"/>
</dbReference>
<gene>
    <name evidence="9" type="ORF">SAMN04488542_10976</name>
</gene>
<dbReference type="AlphaFoldDB" id="A0A1G7KAG6"/>
<feature type="transmembrane region" description="Helical" evidence="8">
    <location>
        <begin position="235"/>
        <end position="261"/>
    </location>
</feature>
<feature type="transmembrane region" description="Helical" evidence="8">
    <location>
        <begin position="190"/>
        <end position="210"/>
    </location>
</feature>
<comment type="subcellular location">
    <subcellularLocation>
        <location evidence="1">Cell membrane</location>
        <topology evidence="1">Multi-pass membrane protein</topology>
    </subcellularLocation>
</comment>
<feature type="transmembrane region" description="Helical" evidence="8">
    <location>
        <begin position="115"/>
        <end position="135"/>
    </location>
</feature>
<evidence type="ECO:0000256" key="6">
    <source>
        <dbReference type="ARBA" id="ARBA00022989"/>
    </source>
</evidence>
<evidence type="ECO:0000313" key="9">
    <source>
        <dbReference type="EMBL" id="SDF34328.1"/>
    </source>
</evidence>
<feature type="transmembrane region" description="Helical" evidence="8">
    <location>
        <begin position="90"/>
        <end position="109"/>
    </location>
</feature>
<dbReference type="GO" id="GO:0022857">
    <property type="term" value="F:transmembrane transporter activity"/>
    <property type="evidence" value="ECO:0007669"/>
    <property type="project" value="InterPro"/>
</dbReference>
<comment type="similarity">
    <text evidence="2">Belongs to the binding-protein-dependent transport system permease family. FecCD subfamily.</text>
</comment>
<dbReference type="PANTHER" id="PTHR30472:SF24">
    <property type="entry name" value="FERRIC ENTEROBACTIN TRANSPORT SYSTEM PERMEASE PROTEIN FEPG"/>
    <property type="match status" value="1"/>
</dbReference>
<dbReference type="Pfam" id="PF01032">
    <property type="entry name" value="FecCD"/>
    <property type="match status" value="1"/>
</dbReference>
<keyword evidence="5 8" id="KW-0812">Transmembrane</keyword>
<dbReference type="FunFam" id="1.10.3470.10:FF:000001">
    <property type="entry name" value="Vitamin B12 ABC transporter permease BtuC"/>
    <property type="match status" value="1"/>
</dbReference>
<keyword evidence="3" id="KW-0813">Transport</keyword>
<sequence>MRHRSTIVAVCSLSLILLLVIVLNLMLGEQFATPMQVIQAASGQGSPELQLIIQTLRAPRLIVAILVGAALAVSGAILQGVIRNPLAAPDVVGITGGASVGAVAFITYLPTVSIHFLPLAAIMGAALSAVLIYTLAWKNGVRPLRLVLVGVGISSLLSAITSFMLVFSPAYSASSSYIWLTGTVYGSSWLHVWILLPWLIVCTIAIALMLRPMDLQLLADDTAIGVGSRVQTNRLLLVAISVGLAGSAVSVGGVIGFVGLLAPHAARSMVGPVYSRLIPVSALFGGIVVALADLVGRTLFPPFDVPVGVFTSGIGAPFFIYLLYRSRKV</sequence>
<protein>
    <submittedName>
        <fullName evidence="9">Iron complex transport system permease protein</fullName>
    </submittedName>
</protein>
<feature type="transmembrane region" description="Helical" evidence="8">
    <location>
        <begin position="307"/>
        <end position="324"/>
    </location>
</feature>
<evidence type="ECO:0000256" key="7">
    <source>
        <dbReference type="ARBA" id="ARBA00023136"/>
    </source>
</evidence>
<dbReference type="Gene3D" id="1.10.3470.10">
    <property type="entry name" value="ABC transporter involved in vitamin B12 uptake, BtuC"/>
    <property type="match status" value="1"/>
</dbReference>
<evidence type="ECO:0000256" key="3">
    <source>
        <dbReference type="ARBA" id="ARBA00022448"/>
    </source>
</evidence>
<evidence type="ECO:0000256" key="5">
    <source>
        <dbReference type="ARBA" id="ARBA00022692"/>
    </source>
</evidence>
<evidence type="ECO:0000256" key="1">
    <source>
        <dbReference type="ARBA" id="ARBA00004651"/>
    </source>
</evidence>
<evidence type="ECO:0000256" key="8">
    <source>
        <dbReference type="SAM" id="Phobius"/>
    </source>
</evidence>
<accession>A0A1G7KAG6</accession>
<reference evidence="9 10" key="1">
    <citation type="submission" date="2016-10" db="EMBL/GenBank/DDBJ databases">
        <authorList>
            <person name="de Groot N.N."/>
        </authorList>
    </citation>
    <scope>NUCLEOTIDE SEQUENCE [LARGE SCALE GENOMIC DNA]</scope>
    <source>
        <strain evidence="9 10">DSM 28129</strain>
    </source>
</reference>
<keyword evidence="7 8" id="KW-0472">Membrane</keyword>
<keyword evidence="4" id="KW-1003">Cell membrane</keyword>
<organism evidence="9 10">
    <name type="scientific">Fontibacillus panacisegetis</name>
    <dbReference type="NCBI Taxonomy" id="670482"/>
    <lineage>
        <taxon>Bacteria</taxon>
        <taxon>Bacillati</taxon>
        <taxon>Bacillota</taxon>
        <taxon>Bacilli</taxon>
        <taxon>Bacillales</taxon>
        <taxon>Paenibacillaceae</taxon>
        <taxon>Fontibacillus</taxon>
    </lineage>
</organism>
<dbReference type="InterPro" id="IPR037294">
    <property type="entry name" value="ABC_BtuC-like"/>
</dbReference>
<dbReference type="OrthoDB" id="9811721at2"/>
<evidence type="ECO:0000256" key="4">
    <source>
        <dbReference type="ARBA" id="ARBA00022475"/>
    </source>
</evidence>
<dbReference type="GO" id="GO:0033214">
    <property type="term" value="P:siderophore-iron import into cell"/>
    <property type="evidence" value="ECO:0007669"/>
    <property type="project" value="TreeGrafter"/>
</dbReference>